<name>A0AA92EDL9_RALSL</name>
<sequence length="126" mass="13525">MPEQPESPSGQRRPAIDCQGGHWKVNPDGSYAVTLPGVARVHCSHDGDIEAQAPAIRAVTIADLSKVVRHSITRLYDTVSHTVHLEGGGVVSYLHGVDGSGYEFNCRNVVFEICESGQVLVLGTFV</sequence>
<proteinExistence type="predicted"/>
<dbReference type="EMBL" id="CP039339">
    <property type="protein sequence ID" value="QCX49677.1"/>
    <property type="molecule type" value="Genomic_DNA"/>
</dbReference>
<gene>
    <name evidence="1" type="ORF">E7Z57_11575</name>
</gene>
<dbReference type="AlphaFoldDB" id="A0AA92EDL9"/>
<evidence type="ECO:0000313" key="2">
    <source>
        <dbReference type="Proteomes" id="UP000310553"/>
    </source>
</evidence>
<reference evidence="1 2" key="1">
    <citation type="submission" date="2019-04" db="EMBL/GenBank/DDBJ databases">
        <title>Complete Genome of UW386 and Higher Quality Genome of UW700.</title>
        <authorList>
            <person name="Jacobs J."/>
            <person name="Perez A."/>
            <person name="Steidl O."/>
            <person name="Allen C."/>
        </authorList>
    </citation>
    <scope>NUCLEOTIDE SEQUENCE [LARGE SCALE GENOMIC DNA]</scope>
    <source>
        <strain evidence="1 2">UW386</strain>
    </source>
</reference>
<dbReference type="Proteomes" id="UP000310553">
    <property type="component" value="Chromosome"/>
</dbReference>
<evidence type="ECO:0000313" key="1">
    <source>
        <dbReference type="EMBL" id="QCX49677.1"/>
    </source>
</evidence>
<organism evidence="1 2">
    <name type="scientific">Ralstonia solanacearum</name>
    <name type="common">Pseudomonas solanacearum</name>
    <dbReference type="NCBI Taxonomy" id="305"/>
    <lineage>
        <taxon>Bacteria</taxon>
        <taxon>Pseudomonadati</taxon>
        <taxon>Pseudomonadota</taxon>
        <taxon>Betaproteobacteria</taxon>
        <taxon>Burkholderiales</taxon>
        <taxon>Burkholderiaceae</taxon>
        <taxon>Ralstonia</taxon>
        <taxon>Ralstonia solanacearum species complex</taxon>
    </lineage>
</organism>
<accession>A0AA92EDL9</accession>
<protein>
    <submittedName>
        <fullName evidence="1">Uncharacterized protein</fullName>
    </submittedName>
</protein>